<name>A0AAV4RIW6_CAEEX</name>
<dbReference type="Proteomes" id="UP001054945">
    <property type="component" value="Unassembled WGS sequence"/>
</dbReference>
<comment type="caution">
    <text evidence="2">The sequence shown here is derived from an EMBL/GenBank/DDBJ whole genome shotgun (WGS) entry which is preliminary data.</text>
</comment>
<proteinExistence type="predicted"/>
<organism evidence="2 3">
    <name type="scientific">Caerostris extrusa</name>
    <name type="common">Bark spider</name>
    <name type="synonym">Caerostris bankana</name>
    <dbReference type="NCBI Taxonomy" id="172846"/>
    <lineage>
        <taxon>Eukaryota</taxon>
        <taxon>Metazoa</taxon>
        <taxon>Ecdysozoa</taxon>
        <taxon>Arthropoda</taxon>
        <taxon>Chelicerata</taxon>
        <taxon>Arachnida</taxon>
        <taxon>Araneae</taxon>
        <taxon>Araneomorphae</taxon>
        <taxon>Entelegynae</taxon>
        <taxon>Araneoidea</taxon>
        <taxon>Araneidae</taxon>
        <taxon>Caerostris</taxon>
    </lineage>
</organism>
<evidence type="ECO:0000313" key="2">
    <source>
        <dbReference type="EMBL" id="GIY20706.1"/>
    </source>
</evidence>
<accession>A0AAV4RIW6</accession>
<gene>
    <name evidence="2" type="ORF">CEXT_743911</name>
</gene>
<feature type="region of interest" description="Disordered" evidence="1">
    <location>
        <begin position="142"/>
        <end position="164"/>
    </location>
</feature>
<feature type="compositionally biased region" description="Polar residues" evidence="1">
    <location>
        <begin position="150"/>
        <end position="164"/>
    </location>
</feature>
<keyword evidence="3" id="KW-1185">Reference proteome</keyword>
<dbReference type="AlphaFoldDB" id="A0AAV4RIW6"/>
<protein>
    <submittedName>
        <fullName evidence="2">Uncharacterized protein</fullName>
    </submittedName>
</protein>
<evidence type="ECO:0000313" key="3">
    <source>
        <dbReference type="Proteomes" id="UP001054945"/>
    </source>
</evidence>
<dbReference type="EMBL" id="BPLR01007920">
    <property type="protein sequence ID" value="GIY20706.1"/>
    <property type="molecule type" value="Genomic_DNA"/>
</dbReference>
<evidence type="ECO:0000256" key="1">
    <source>
        <dbReference type="SAM" id="MobiDB-lite"/>
    </source>
</evidence>
<reference evidence="2 3" key="1">
    <citation type="submission" date="2021-06" db="EMBL/GenBank/DDBJ databases">
        <title>Caerostris extrusa draft genome.</title>
        <authorList>
            <person name="Kono N."/>
            <person name="Arakawa K."/>
        </authorList>
    </citation>
    <scope>NUCLEOTIDE SEQUENCE [LARGE SCALE GENOMIC DNA]</scope>
</reference>
<sequence length="164" mass="18789">MIIIIISNKTDLNSFTIDSKESADKAIKNFTNAMHTAYDKASKPKHFHSNIKLPPEIKSKIKERNRTRKLWQRTRDPTLKTEFQNLNCEIKDLISNHKNIAWENFTDSLNDNTKKFWGKVKSMRKSLQNIPPLETDANSIAVSLPKRPRQSPTAGSSNLSKIPT</sequence>